<dbReference type="Pfam" id="PF00583">
    <property type="entry name" value="Acetyltransf_1"/>
    <property type="match status" value="1"/>
</dbReference>
<dbReference type="GO" id="GO:0000123">
    <property type="term" value="C:histone acetyltransferase complex"/>
    <property type="evidence" value="ECO:0000318"/>
    <property type="project" value="GO_Central"/>
</dbReference>
<dbReference type="GO" id="GO:0045944">
    <property type="term" value="P:positive regulation of transcription by RNA polymerase II"/>
    <property type="evidence" value="ECO:0000318"/>
    <property type="project" value="GO_Central"/>
</dbReference>
<dbReference type="GO" id="GO:0010484">
    <property type="term" value="F:histone H3 acetyltransferase activity"/>
    <property type="evidence" value="ECO:0000318"/>
    <property type="project" value="GO_Central"/>
</dbReference>
<sequence>MNNDLIWLNREPHYKNLRINPGIRHISRLHVKPRSFQHSDPKTKTYVDDYQGIQIKIVENYYKVHPQALMLLNSCKSVFSSQLPNMEISYIVRQIFDYHCYSVTILREGTVISAITSRLFPEKDVNFLEIIFVSVLSEYQSGGYGRLIMNYLKQLMQSIECYDAITCADNDAVKYFCKQGFNTEKILMNPNRWIGRIKDYNGVTTSYLHVDPYINYYTFNREVRLQMKSLENRYGKRFHIIPPELLDTPPTDLEGRQSIACIPLEKLYQLTENSSTDKEFVQAKLEEYNQKKEALLEQLKETVEKCESQLEITKSNSNNNNSELFAEFTAIKRRLRQSPDYYKSIQMLFGDLYHLSEFLKRSNKKKNSFISMLNSMKKDYGIE</sequence>
<dbReference type="eggNOG" id="KOG1472">
    <property type="taxonomic scope" value="Eukaryota"/>
</dbReference>
<dbReference type="Proteomes" id="UP000001542">
    <property type="component" value="Unassembled WGS sequence"/>
</dbReference>
<reference evidence="4" key="1">
    <citation type="submission" date="2006-10" db="EMBL/GenBank/DDBJ databases">
        <authorList>
            <person name="Amadeo P."/>
            <person name="Zhao Q."/>
            <person name="Wortman J."/>
            <person name="Fraser-Liggett C."/>
            <person name="Carlton J."/>
        </authorList>
    </citation>
    <scope>NUCLEOTIDE SEQUENCE</scope>
    <source>
        <strain evidence="4">G3</strain>
    </source>
</reference>
<dbReference type="PANTHER" id="PTHR45750">
    <property type="entry name" value="GH11602P"/>
    <property type="match status" value="1"/>
</dbReference>
<keyword evidence="5" id="KW-1185">Reference proteome</keyword>
<dbReference type="RefSeq" id="XP_001316957.1">
    <property type="nucleotide sequence ID" value="XM_001316922.1"/>
</dbReference>
<gene>
    <name evidence="4" type="ORF">TVAG_059320</name>
</gene>
<dbReference type="KEGG" id="tva:4762598"/>
<evidence type="ECO:0000256" key="2">
    <source>
        <dbReference type="SAM" id="Coils"/>
    </source>
</evidence>
<reference evidence="4" key="2">
    <citation type="journal article" date="2007" name="Science">
        <title>Draft genome sequence of the sexually transmitted pathogen Trichomonas vaginalis.</title>
        <authorList>
            <person name="Carlton J.M."/>
            <person name="Hirt R.P."/>
            <person name="Silva J.C."/>
            <person name="Delcher A.L."/>
            <person name="Schatz M."/>
            <person name="Zhao Q."/>
            <person name="Wortman J.R."/>
            <person name="Bidwell S.L."/>
            <person name="Alsmark U.C.M."/>
            <person name="Besteiro S."/>
            <person name="Sicheritz-Ponten T."/>
            <person name="Noel C.J."/>
            <person name="Dacks J.B."/>
            <person name="Foster P.G."/>
            <person name="Simillion C."/>
            <person name="Van de Peer Y."/>
            <person name="Miranda-Saavedra D."/>
            <person name="Barton G.J."/>
            <person name="Westrop G.D."/>
            <person name="Mueller S."/>
            <person name="Dessi D."/>
            <person name="Fiori P.L."/>
            <person name="Ren Q."/>
            <person name="Paulsen I."/>
            <person name="Zhang H."/>
            <person name="Bastida-Corcuera F.D."/>
            <person name="Simoes-Barbosa A."/>
            <person name="Brown M.T."/>
            <person name="Hayes R.D."/>
            <person name="Mukherjee M."/>
            <person name="Okumura C.Y."/>
            <person name="Schneider R."/>
            <person name="Smith A.J."/>
            <person name="Vanacova S."/>
            <person name="Villalvazo M."/>
            <person name="Haas B.J."/>
            <person name="Pertea M."/>
            <person name="Feldblyum T.V."/>
            <person name="Utterback T.R."/>
            <person name="Shu C.L."/>
            <person name="Osoegawa K."/>
            <person name="de Jong P.J."/>
            <person name="Hrdy I."/>
            <person name="Horvathova L."/>
            <person name="Zubacova Z."/>
            <person name="Dolezal P."/>
            <person name="Malik S.B."/>
            <person name="Logsdon J.M. Jr."/>
            <person name="Henze K."/>
            <person name="Gupta A."/>
            <person name="Wang C.C."/>
            <person name="Dunne R.L."/>
            <person name="Upcroft J.A."/>
            <person name="Upcroft P."/>
            <person name="White O."/>
            <person name="Salzberg S.L."/>
            <person name="Tang P."/>
            <person name="Chiu C.-H."/>
            <person name="Lee Y.-S."/>
            <person name="Embley T.M."/>
            <person name="Coombs G.H."/>
            <person name="Mottram J.C."/>
            <person name="Tachezy J."/>
            <person name="Fraser-Liggett C.M."/>
            <person name="Johnson P.J."/>
        </authorList>
    </citation>
    <scope>NUCLEOTIDE SEQUENCE [LARGE SCALE GENOMIC DNA]</scope>
    <source>
        <strain evidence="4">G3</strain>
    </source>
</reference>
<dbReference type="STRING" id="5722.A2ERK7"/>
<dbReference type="VEuPathDB" id="TrichDB:TVAG_059320"/>
<evidence type="ECO:0000313" key="5">
    <source>
        <dbReference type="Proteomes" id="UP000001542"/>
    </source>
</evidence>
<dbReference type="GO" id="GO:0006338">
    <property type="term" value="P:chromatin remodeling"/>
    <property type="evidence" value="ECO:0000318"/>
    <property type="project" value="GO_Central"/>
</dbReference>
<protein>
    <submittedName>
        <fullName evidence="4">Acetyltransferase, GNAT family protein</fullName>
    </submittedName>
</protein>
<proteinExistence type="predicted"/>
<dbReference type="PROSITE" id="PS51186">
    <property type="entry name" value="GNAT"/>
    <property type="match status" value="1"/>
</dbReference>
<dbReference type="SUPFAM" id="SSF55729">
    <property type="entry name" value="Acyl-CoA N-acyltransferases (Nat)"/>
    <property type="match status" value="1"/>
</dbReference>
<dbReference type="InParanoid" id="A2ERK7"/>
<dbReference type="SMR" id="A2ERK7"/>
<dbReference type="AlphaFoldDB" id="A2ERK7"/>
<feature type="coiled-coil region" evidence="2">
    <location>
        <begin position="278"/>
        <end position="316"/>
    </location>
</feature>
<evidence type="ECO:0000313" key="4">
    <source>
        <dbReference type="EMBL" id="EAY04734.1"/>
    </source>
</evidence>
<dbReference type="EMBL" id="DS113467">
    <property type="protein sequence ID" value="EAY04734.1"/>
    <property type="molecule type" value="Genomic_DNA"/>
</dbReference>
<feature type="domain" description="N-acetyltransferase" evidence="3">
    <location>
        <begin position="62"/>
        <end position="201"/>
    </location>
</feature>
<dbReference type="VEuPathDB" id="TrichDB:TVAGG3_0285210"/>
<dbReference type="CDD" id="cd04301">
    <property type="entry name" value="NAT_SF"/>
    <property type="match status" value="1"/>
</dbReference>
<dbReference type="InterPro" id="IPR000182">
    <property type="entry name" value="GNAT_dom"/>
</dbReference>
<dbReference type="PANTHER" id="PTHR45750:SF3">
    <property type="entry name" value="HISTONE ACETYLTRANSFERASE"/>
    <property type="match status" value="1"/>
</dbReference>
<accession>A2ERK7</accession>
<evidence type="ECO:0000259" key="3">
    <source>
        <dbReference type="PROSITE" id="PS51186"/>
    </source>
</evidence>
<keyword evidence="1" id="KW-0539">Nucleus</keyword>
<dbReference type="InterPro" id="IPR037800">
    <property type="entry name" value="GCN5"/>
</dbReference>
<keyword evidence="2" id="KW-0175">Coiled coil</keyword>
<dbReference type="InterPro" id="IPR016181">
    <property type="entry name" value="Acyl_CoA_acyltransferase"/>
</dbReference>
<dbReference type="Gene3D" id="3.40.630.30">
    <property type="match status" value="1"/>
</dbReference>
<evidence type="ECO:0000256" key="1">
    <source>
        <dbReference type="ARBA" id="ARBA00023242"/>
    </source>
</evidence>
<organism evidence="4 5">
    <name type="scientific">Trichomonas vaginalis (strain ATCC PRA-98 / G3)</name>
    <dbReference type="NCBI Taxonomy" id="412133"/>
    <lineage>
        <taxon>Eukaryota</taxon>
        <taxon>Metamonada</taxon>
        <taxon>Parabasalia</taxon>
        <taxon>Trichomonadida</taxon>
        <taxon>Trichomonadidae</taxon>
        <taxon>Trichomonas</taxon>
    </lineage>
</organism>
<name>A2ERK7_TRIV3</name>